<proteinExistence type="predicted"/>
<comment type="caution">
    <text evidence="2">The sequence shown here is derived from an EMBL/GenBank/DDBJ whole genome shotgun (WGS) entry which is preliminary data.</text>
</comment>
<gene>
    <name evidence="2" type="ORF">HNR37_001267</name>
</gene>
<feature type="domain" description="DUF4351" evidence="1">
    <location>
        <begin position="110"/>
        <end position="162"/>
    </location>
</feature>
<evidence type="ECO:0000313" key="3">
    <source>
        <dbReference type="Proteomes" id="UP000528322"/>
    </source>
</evidence>
<dbReference type="InterPro" id="IPR025587">
    <property type="entry name" value="DUF4351"/>
</dbReference>
<dbReference type="GO" id="GO:0051301">
    <property type="term" value="P:cell division"/>
    <property type="evidence" value="ECO:0007669"/>
    <property type="project" value="UniProtKB-KW"/>
</dbReference>
<dbReference type="Proteomes" id="UP000528322">
    <property type="component" value="Unassembled WGS sequence"/>
</dbReference>
<protein>
    <submittedName>
        <fullName evidence="2">SepF-like predicted cell division protein (DUF552 family)</fullName>
    </submittedName>
</protein>
<keyword evidence="2" id="KW-0131">Cell cycle</keyword>
<dbReference type="AlphaFoldDB" id="A0A7W7Y4J2"/>
<organism evidence="2 3">
    <name type="scientific">Desulfurispira natronophila</name>
    <dbReference type="NCBI Taxonomy" id="682562"/>
    <lineage>
        <taxon>Bacteria</taxon>
        <taxon>Pseudomonadati</taxon>
        <taxon>Chrysiogenota</taxon>
        <taxon>Chrysiogenia</taxon>
        <taxon>Chrysiogenales</taxon>
        <taxon>Chrysiogenaceae</taxon>
        <taxon>Desulfurispira</taxon>
    </lineage>
</organism>
<accession>A0A7W7Y4J2</accession>
<dbReference type="RefSeq" id="WP_183731572.1">
    <property type="nucleotide sequence ID" value="NZ_JACHID010000007.1"/>
</dbReference>
<evidence type="ECO:0000259" key="1">
    <source>
        <dbReference type="Pfam" id="PF14261"/>
    </source>
</evidence>
<dbReference type="Pfam" id="PF14261">
    <property type="entry name" value="DUF4351"/>
    <property type="match status" value="1"/>
</dbReference>
<keyword evidence="3" id="KW-1185">Reference proteome</keyword>
<reference evidence="2 3" key="1">
    <citation type="submission" date="2020-08" db="EMBL/GenBank/DDBJ databases">
        <title>Genomic Encyclopedia of Type Strains, Phase IV (KMG-IV): sequencing the most valuable type-strain genomes for metagenomic binning, comparative biology and taxonomic classification.</title>
        <authorList>
            <person name="Goeker M."/>
        </authorList>
    </citation>
    <scope>NUCLEOTIDE SEQUENCE [LARGE SCALE GENOMIC DNA]</scope>
    <source>
        <strain evidence="2 3">DSM 22071</strain>
    </source>
</reference>
<evidence type="ECO:0000313" key="2">
    <source>
        <dbReference type="EMBL" id="MBB5021950.1"/>
    </source>
</evidence>
<dbReference type="EMBL" id="JACHID010000007">
    <property type="protein sequence ID" value="MBB5021950.1"/>
    <property type="molecule type" value="Genomic_DNA"/>
</dbReference>
<keyword evidence="2" id="KW-0132">Cell division</keyword>
<sequence>MRVFQQPVSEQDYPDTVLDQMEGTNVVAEIIRIEHSKQTEDLRRNIRRLRQVLKDPIYERLHRIIAIWLSRNVLRVRFKNQQIEEFHDLMEVDAMLAEKIEDWTKEWKDEGRLEGQAKFLHTQIERRFGSVPAEVQDRIHAATEDELARYAINIFDAQSAREVVELSDETTNGHQ</sequence>
<name>A0A7W7Y4J2_9BACT</name>